<proteinExistence type="predicted"/>
<evidence type="ECO:0000313" key="1">
    <source>
        <dbReference type="EMBL" id="UWX62754.1"/>
    </source>
</evidence>
<organism evidence="1 2">
    <name type="scientific">Deinococcus rubellus</name>
    <dbReference type="NCBI Taxonomy" id="1889240"/>
    <lineage>
        <taxon>Bacteria</taxon>
        <taxon>Thermotogati</taxon>
        <taxon>Deinococcota</taxon>
        <taxon>Deinococci</taxon>
        <taxon>Deinococcales</taxon>
        <taxon>Deinococcaceae</taxon>
        <taxon>Deinococcus</taxon>
    </lineage>
</organism>
<dbReference type="EMBL" id="CP104213">
    <property type="protein sequence ID" value="UWX62754.1"/>
    <property type="molecule type" value="Genomic_DNA"/>
</dbReference>
<name>A0ABY5YEN5_9DEIO</name>
<protein>
    <recommendedName>
        <fullName evidence="3">DUF4258 domain-containing protein</fullName>
    </recommendedName>
</protein>
<sequence length="86" mass="9933">MTAPAITRHALDRARTRWQCPDDQAAREAIARVIEEGQHRQVNAEREVYTLGSHVCRIDPRACTVVTVLVRGQRRLKRLCRQMRGQ</sequence>
<keyword evidence="2" id="KW-1185">Reference proteome</keyword>
<gene>
    <name evidence="1" type="ORF">N0D28_08205</name>
</gene>
<evidence type="ECO:0008006" key="3">
    <source>
        <dbReference type="Google" id="ProtNLM"/>
    </source>
</evidence>
<reference evidence="1" key="1">
    <citation type="submission" date="2022-09" db="EMBL/GenBank/DDBJ databases">
        <title>genome sequence of Deinococcus rubellus.</title>
        <authorList>
            <person name="Srinivasan S."/>
        </authorList>
    </citation>
    <scope>NUCLEOTIDE SEQUENCE</scope>
    <source>
        <strain evidence="1">Ant6</strain>
    </source>
</reference>
<dbReference type="Proteomes" id="UP001060261">
    <property type="component" value="Chromosome"/>
</dbReference>
<accession>A0ABY5YEN5</accession>
<evidence type="ECO:0000313" key="2">
    <source>
        <dbReference type="Proteomes" id="UP001060261"/>
    </source>
</evidence>
<dbReference type="RefSeq" id="WP_260559049.1">
    <property type="nucleotide sequence ID" value="NZ_BAABEC010000059.1"/>
</dbReference>